<gene>
    <name evidence="2" type="ORF">FGO68_gene17378</name>
</gene>
<keyword evidence="1" id="KW-0472">Membrane</keyword>
<evidence type="ECO:0000313" key="2">
    <source>
        <dbReference type="EMBL" id="TNV77528.1"/>
    </source>
</evidence>
<evidence type="ECO:0000256" key="1">
    <source>
        <dbReference type="SAM" id="Phobius"/>
    </source>
</evidence>
<comment type="caution">
    <text evidence="2">The sequence shown here is derived from an EMBL/GenBank/DDBJ whole genome shotgun (WGS) entry which is preliminary data.</text>
</comment>
<proteinExistence type="predicted"/>
<feature type="transmembrane region" description="Helical" evidence="1">
    <location>
        <begin position="331"/>
        <end position="350"/>
    </location>
</feature>
<dbReference type="Proteomes" id="UP000785679">
    <property type="component" value="Unassembled WGS sequence"/>
</dbReference>
<dbReference type="EMBL" id="RRYP01011760">
    <property type="protein sequence ID" value="TNV77528.1"/>
    <property type="molecule type" value="Genomic_DNA"/>
</dbReference>
<keyword evidence="1" id="KW-1133">Transmembrane helix</keyword>
<sequence length="376" mass="43540">MNDIEVLPTEAQEEHSVLNKPGININSEISNVQEQLLNTEKVHYLIYVDDDAFLNRIELHAIAKGGSSNADRDGNKLIYYPVYRNGEDNERENAVICKEEESNLDRIAWIDGFSRESSYARMYYVHESTIVKPDYGYFSGVKAIVIEESLRQNKTQLYSEIISDAESQSNQKKVSIFYVNLSGNLNAVDDIMVKVCNILKFKKPINEIILITYFDNTCFNKFAYGQNPLFDIGASASAITSATLIIYWKILQINKWFVDIYLQTLIYTGLLIIFSVINFVFYKAYHNFNILRNNELVELVIVIVQLFTVVYCAIGFYYLDTEDQFILYRNLYVANCIIILLAIGIMKCILKRRENKGLRKQQLENFQKFKYEASIE</sequence>
<evidence type="ECO:0000313" key="3">
    <source>
        <dbReference type="Proteomes" id="UP000785679"/>
    </source>
</evidence>
<keyword evidence="3" id="KW-1185">Reference proteome</keyword>
<feature type="transmembrane region" description="Helical" evidence="1">
    <location>
        <begin position="260"/>
        <end position="284"/>
    </location>
</feature>
<accession>A0A8J8NLK9</accession>
<name>A0A8J8NLK9_HALGN</name>
<organism evidence="2 3">
    <name type="scientific">Halteria grandinella</name>
    <dbReference type="NCBI Taxonomy" id="5974"/>
    <lineage>
        <taxon>Eukaryota</taxon>
        <taxon>Sar</taxon>
        <taxon>Alveolata</taxon>
        <taxon>Ciliophora</taxon>
        <taxon>Intramacronucleata</taxon>
        <taxon>Spirotrichea</taxon>
        <taxon>Stichotrichia</taxon>
        <taxon>Sporadotrichida</taxon>
        <taxon>Halteriidae</taxon>
        <taxon>Halteria</taxon>
    </lineage>
</organism>
<keyword evidence="1" id="KW-0812">Transmembrane</keyword>
<reference evidence="2" key="1">
    <citation type="submission" date="2019-06" db="EMBL/GenBank/DDBJ databases">
        <authorList>
            <person name="Zheng W."/>
        </authorList>
    </citation>
    <scope>NUCLEOTIDE SEQUENCE</scope>
    <source>
        <strain evidence="2">QDHG01</strain>
    </source>
</reference>
<feature type="transmembrane region" description="Helical" evidence="1">
    <location>
        <begin position="296"/>
        <end position="319"/>
    </location>
</feature>
<feature type="transmembrane region" description="Helical" evidence="1">
    <location>
        <begin position="229"/>
        <end position="248"/>
    </location>
</feature>
<protein>
    <submittedName>
        <fullName evidence="2">Uncharacterized protein</fullName>
    </submittedName>
</protein>
<dbReference type="AlphaFoldDB" id="A0A8J8NLK9"/>